<comment type="caution">
    <text evidence="2">The sequence shown here is derived from an EMBL/GenBank/DDBJ whole genome shotgun (WGS) entry which is preliminary data.</text>
</comment>
<dbReference type="Proteomes" id="UP000601361">
    <property type="component" value="Unassembled WGS sequence"/>
</dbReference>
<dbReference type="EMBL" id="BMGS01000001">
    <property type="protein sequence ID" value="GGG27209.1"/>
    <property type="molecule type" value="Genomic_DNA"/>
</dbReference>
<evidence type="ECO:0000313" key="3">
    <source>
        <dbReference type="Proteomes" id="UP000601361"/>
    </source>
</evidence>
<accession>A0ABQ1WDX6</accession>
<evidence type="ECO:0000259" key="1">
    <source>
        <dbReference type="Pfam" id="PF21941"/>
    </source>
</evidence>
<reference evidence="3" key="1">
    <citation type="journal article" date="2019" name="Int. J. Syst. Evol. Microbiol.">
        <title>The Global Catalogue of Microorganisms (GCM) 10K type strain sequencing project: providing services to taxonomists for standard genome sequencing and annotation.</title>
        <authorList>
            <consortium name="The Broad Institute Genomics Platform"/>
            <consortium name="The Broad Institute Genome Sequencing Center for Infectious Disease"/>
            <person name="Wu L."/>
            <person name="Ma J."/>
        </authorList>
    </citation>
    <scope>NUCLEOTIDE SEQUENCE [LARGE SCALE GENOMIC DNA]</scope>
    <source>
        <strain evidence="3">CGMCC 1.12990</strain>
    </source>
</reference>
<dbReference type="RefSeq" id="WP_188555776.1">
    <property type="nucleotide sequence ID" value="NZ_BMGS01000001.1"/>
</dbReference>
<sequence length="312" mass="36195">MDVRQESMNNIIKKLSYLKTEITLAGSLNLTSSNIYAENFYRDFLNLLGYSYINTNFSQQNAAHIDLVDHNKKQAIQVTSENTNTKISESINGFYKNDEYKDYNLKILLISKEAKDYKTDFTDGGNFNFDHTKDVIDITRLTAIINNEETPKLIQLSNFLTQEIIPPRTETECNEVETIMTLIAYLSNDSNREFIQRKEVADPEKKIYNRFSEHSSFLIERYQNLAPVYYKTLELGRANMDSIQATIISSYLQDESDEMLTKHNNNPKAALRELVNYFADKLSKNGFASYDKQAIHFYLLDEMIKCNVFPMT</sequence>
<gene>
    <name evidence="2" type="ORF">GCM10011378_00020</name>
</gene>
<dbReference type="NCBIfam" id="NF033859">
    <property type="entry name" value="SMEK_N"/>
    <property type="match status" value="1"/>
</dbReference>
<protein>
    <recommendedName>
        <fullName evidence="1">SMEK domain-containing protein</fullName>
    </recommendedName>
</protein>
<feature type="domain" description="SMEK" evidence="1">
    <location>
        <begin position="10"/>
        <end position="145"/>
    </location>
</feature>
<organism evidence="2 3">
    <name type="scientific">Hymenobacter glacieicola</name>
    <dbReference type="NCBI Taxonomy" id="1562124"/>
    <lineage>
        <taxon>Bacteria</taxon>
        <taxon>Pseudomonadati</taxon>
        <taxon>Bacteroidota</taxon>
        <taxon>Cytophagia</taxon>
        <taxon>Cytophagales</taxon>
        <taxon>Hymenobacteraceae</taxon>
        <taxon>Hymenobacter</taxon>
    </lineage>
</organism>
<evidence type="ECO:0000313" key="2">
    <source>
        <dbReference type="EMBL" id="GGG27209.1"/>
    </source>
</evidence>
<name>A0ABQ1WDX6_9BACT</name>
<proteinExistence type="predicted"/>
<dbReference type="InterPro" id="IPR047740">
    <property type="entry name" value="SMEK_dom"/>
</dbReference>
<dbReference type="Pfam" id="PF21941">
    <property type="entry name" value="SMEK_N"/>
    <property type="match status" value="1"/>
</dbReference>
<keyword evidence="3" id="KW-1185">Reference proteome</keyword>